<dbReference type="PANTHER" id="PTHR43434:SF1">
    <property type="entry name" value="PHOSPHOGLYCOLATE PHOSPHATASE"/>
    <property type="match status" value="1"/>
</dbReference>
<dbReference type="InterPro" id="IPR023214">
    <property type="entry name" value="HAD_sf"/>
</dbReference>
<evidence type="ECO:0000313" key="2">
    <source>
        <dbReference type="EMBL" id="HGQ18389.1"/>
    </source>
</evidence>
<dbReference type="AlphaFoldDB" id="A0A7J3JS48"/>
<dbReference type="SUPFAM" id="SSF56784">
    <property type="entry name" value="HAD-like"/>
    <property type="match status" value="1"/>
</dbReference>
<dbReference type="GO" id="GO:0008967">
    <property type="term" value="F:phosphoglycolate phosphatase activity"/>
    <property type="evidence" value="ECO:0007669"/>
    <property type="project" value="TreeGrafter"/>
</dbReference>
<dbReference type="InterPro" id="IPR006439">
    <property type="entry name" value="HAD-SF_hydro_IA"/>
</dbReference>
<dbReference type="InterPro" id="IPR050155">
    <property type="entry name" value="HAD-like_hydrolase_sf"/>
</dbReference>
<proteinExistence type="inferred from homology"/>
<keyword evidence="2" id="KW-0378">Hydrolase</keyword>
<name>A0A7J3JS48_9CREN</name>
<dbReference type="InterPro" id="IPR036412">
    <property type="entry name" value="HAD-like_sf"/>
</dbReference>
<organism evidence="2">
    <name type="scientific">Ignisphaera aggregans</name>
    <dbReference type="NCBI Taxonomy" id="334771"/>
    <lineage>
        <taxon>Archaea</taxon>
        <taxon>Thermoproteota</taxon>
        <taxon>Thermoprotei</taxon>
        <taxon>Desulfurococcales</taxon>
        <taxon>Desulfurococcaceae</taxon>
        <taxon>Ignisphaera</taxon>
    </lineage>
</organism>
<dbReference type="PRINTS" id="PR00413">
    <property type="entry name" value="HADHALOGNASE"/>
</dbReference>
<comment type="caution">
    <text evidence="2">The sequence shown here is derived from an EMBL/GenBank/DDBJ whole genome shotgun (WGS) entry which is preliminary data.</text>
</comment>
<dbReference type="GO" id="GO:0006281">
    <property type="term" value="P:DNA repair"/>
    <property type="evidence" value="ECO:0007669"/>
    <property type="project" value="TreeGrafter"/>
</dbReference>
<dbReference type="Pfam" id="PF00702">
    <property type="entry name" value="Hydrolase"/>
    <property type="match status" value="1"/>
</dbReference>
<accession>A0A7J3JS48</accession>
<comment type="similarity">
    <text evidence="1">Belongs to the HAD-like hydrolase superfamily.</text>
</comment>
<dbReference type="EMBL" id="DTBZ01000100">
    <property type="protein sequence ID" value="HGQ18389.1"/>
    <property type="molecule type" value="Genomic_DNA"/>
</dbReference>
<dbReference type="Gene3D" id="3.40.50.1000">
    <property type="entry name" value="HAD superfamily/HAD-like"/>
    <property type="match status" value="1"/>
</dbReference>
<sequence length="211" mass="23623">MDGAIEAVIFDVDGTLVILPIDWDRIASEVRRVSNGSVKTFLGFIARYHETEKFWYIHRLLEEEELRAVENMKILDNAPSYIASLCNVKKVGFVTMQSRKAAEEILRRVGLTKCADVLVAREDAPTRAVQLSIALNRLNVEPSAVLFIGDKIGDAIAAIVNNTNAIIIMRGSVNMKVSDTDYLDEDLEVFGIHVVENFNEAIELARKLFNI</sequence>
<evidence type="ECO:0000256" key="1">
    <source>
        <dbReference type="ARBA" id="ARBA00007958"/>
    </source>
</evidence>
<reference evidence="2" key="1">
    <citation type="journal article" date="2020" name="mSystems">
        <title>Genome- and Community-Level Interaction Insights into Carbon Utilization and Element Cycling Functions of Hydrothermarchaeota in Hydrothermal Sediment.</title>
        <authorList>
            <person name="Zhou Z."/>
            <person name="Liu Y."/>
            <person name="Xu W."/>
            <person name="Pan J."/>
            <person name="Luo Z.H."/>
            <person name="Li M."/>
        </authorList>
    </citation>
    <scope>NUCLEOTIDE SEQUENCE [LARGE SCALE GENOMIC DNA]</scope>
    <source>
        <strain evidence="2">SpSt-657</strain>
    </source>
</reference>
<gene>
    <name evidence="2" type="ORF">ENU30_05395</name>
</gene>
<protein>
    <submittedName>
        <fullName evidence="2">HAD family hydrolase</fullName>
    </submittedName>
</protein>
<dbReference type="PANTHER" id="PTHR43434">
    <property type="entry name" value="PHOSPHOGLYCOLATE PHOSPHATASE"/>
    <property type="match status" value="1"/>
</dbReference>